<evidence type="ECO:0000256" key="1">
    <source>
        <dbReference type="SAM" id="Coils"/>
    </source>
</evidence>
<dbReference type="PROSITE" id="PS51688">
    <property type="entry name" value="ICA"/>
    <property type="match status" value="1"/>
</dbReference>
<feature type="coiled-coil region" evidence="1">
    <location>
        <begin position="384"/>
        <end position="418"/>
    </location>
</feature>
<name>A0A1G4EP24_BACMY</name>
<dbReference type="EMBL" id="FMAK01000047">
    <property type="protein sequence ID" value="SCB69684.1"/>
    <property type="molecule type" value="Genomic_DNA"/>
</dbReference>
<evidence type="ECO:0000313" key="4">
    <source>
        <dbReference type="Proteomes" id="UP000195696"/>
    </source>
</evidence>
<feature type="coiled-coil region" evidence="1">
    <location>
        <begin position="477"/>
        <end position="504"/>
    </location>
</feature>
<proteinExistence type="predicted"/>
<evidence type="ECO:0000259" key="2">
    <source>
        <dbReference type="PROSITE" id="PS51688"/>
    </source>
</evidence>
<dbReference type="InterPro" id="IPR010572">
    <property type="entry name" value="Tail_dom"/>
</dbReference>
<feature type="coiled-coil region" evidence="1">
    <location>
        <begin position="1702"/>
        <end position="1729"/>
    </location>
</feature>
<dbReference type="InterPro" id="IPR030392">
    <property type="entry name" value="S74_ICA"/>
</dbReference>
<dbReference type="Proteomes" id="UP000195696">
    <property type="component" value="Unassembled WGS sequence"/>
</dbReference>
<organism evidence="3 4">
    <name type="scientific">Bacillus mycoides</name>
    <dbReference type="NCBI Taxonomy" id="1405"/>
    <lineage>
        <taxon>Bacteria</taxon>
        <taxon>Bacillati</taxon>
        <taxon>Bacillota</taxon>
        <taxon>Bacilli</taxon>
        <taxon>Bacillales</taxon>
        <taxon>Bacillaceae</taxon>
        <taxon>Bacillus</taxon>
        <taxon>Bacillus cereus group</taxon>
    </lineage>
</organism>
<gene>
    <name evidence="3" type="ORF">BWGO95_03849</name>
</gene>
<dbReference type="Pfam" id="PF06605">
    <property type="entry name" value="Prophage_tail"/>
    <property type="match status" value="1"/>
</dbReference>
<dbReference type="RefSeq" id="WP_088099450.1">
    <property type="nucleotide sequence ID" value="NZ_FMAK01000047.1"/>
</dbReference>
<keyword evidence="1" id="KW-0175">Coiled coil</keyword>
<dbReference type="Gene3D" id="2.60.120.260">
    <property type="entry name" value="Galactose-binding domain-like"/>
    <property type="match status" value="1"/>
</dbReference>
<sequence>MRTPSGDLHVVDFKTSQIVSAIQPKDYWDDKRHWEIKNNIDTLEFRVFENTDHAATLVQQNLVLKEVRGGRIVPYVITEAEKNSDDKSLIVYASGEWIQLAKAGIIEPQKIESKTLKQCMEIALKGTKWEIGKTEHDGAHSMVIEEFIDPLNLLKKISASFELEIQYRAEVVGSQIVARYVDMVKKRGRDTRKEITLGKDLMGIKRIENSQNICTALLGYVTKDNGEFITISEINNGVPYLVDDAAFQRWNEKGKHKFAFYTPQTEDQDMSPQRLMTLMKTEMNKLVNTSVSYEVQAQSIGRIFGLAHELINEGDTIRIIDTGFTPKLYLEARAIAGDESFKDPTQDKYAFGDYREIVDQNDELRRLYQKILSLLYDKVPQDLFDQLQNKVNEQDQAIEDAKKAAEKAEKESKIAKDLAEATVDYVLKNTAEVIEQPTAPTENLKDGKTIWVNNSDPNNKVMYLWSGGQWTRITPDTGELEKATADLQQEVEAVEQEISDIQIDINSKVDQTWLDEEMKKKANTDDVYTKDYVDKNLVGKQTYEVDKQTNIKAFSDMNTKYEQTAEALKLTATKEELKQTDTNVTNVTKTVNDVKISADENSKKIEKVEGDFKNMKIGSVNLAIESEFICDVKNATANYSSIKTLKTSSKVNFRNKKVTLSYILTGNITGKGTNPWTGAEIVVRYADDEAQYLSIRRDASAIGTTWLDALQSQTFTIKDKDVKSLMITTGSRDVFGNINISHVQLEEGTIPTAWNPAIEEAVSTGDFTKTTNEIKQTVESNTATITKLQVAVENGNENILVNSSANNEYPEFPNDVGGHSFGRSSHVFKDNYIELTSIDGADSFYQVGSYKLTDLRGLNAGDEFTFSADLKGDSGYAHLVVFQSTGTGWNESGQLPIKVDNTGFTRGSYTFKLKSDAKGIILRVRYPMGANSTGKKLAFKDLKLEHGSISTAWDRNRSEVATTKQTNEIKQTVDSNTATISSLNQSVGSLSSQTNAIQQTVDKNTAEIGSIGKTQGTQGAQIQTNTSKITQLSNEISSSVTDTEMRDYIGNIGKVNMISNSAFEDRTIHPTTGIVTSTKPSIAKWEARGTNANATVMAVNARHHEGYNSVKIECSGLTDANFTNISQSMPIVDGSGAYIFSVWIFTDNANGIDEGGAIEMTFRNGSTQVATKLTYFDKKLPSNTWTQLSVKLEAPTQPANEVNIRIYVRKNGRVWLSQPMVVQGSELSTFMENPKDITNYDQLIGEVAKKVATSEFNQKVTTMQTDINQNTKAISLRAEKTEVYNKIDSDGRFGSKAIVERHESEIKLQAEEISSRVKSGDIASTINQTAQAVLIQANKINLVGAVTAESINSGILRGTQIYTNADTSGNYLKLEKQHLTLMNGTQPRGYFGFISRTDSGIQSALVLGNDYAVNKQLEGSLVIDHVVQGTAWTNAVASIGIASGGKTGNDINKSSYINFYRYMDKMEIRSQGPIEMNAIKGDIKIRSNSSNGISIDSATYMNFNSNTATYLFKNGRDIVDKWTLKMSENGINSGDVDLNIGNQLTLRVARAYPYTMEGLQVKNNKGNDYAGVSCGTLTYGSLSQRSTRQLKTAIKDIEAINPLDKLMELTPRQYYMKADVNKLYEKRQEIINSGSGEKMPTYEDIAHQYGFVAEEVPEPFATEHKKTVNMYPLITIGIAGTQEVYKKHLVLEETVKTQAEKLEVQAVAIQKQEDRIARLEELLIQKLIN</sequence>
<evidence type="ECO:0000313" key="3">
    <source>
        <dbReference type="EMBL" id="SCB69684.1"/>
    </source>
</evidence>
<feature type="domain" description="Peptidase S74" evidence="2">
    <location>
        <begin position="1586"/>
        <end position="1723"/>
    </location>
</feature>
<protein>
    <submittedName>
        <fullName evidence="3">Phage minor structural protein</fullName>
    </submittedName>
</protein>
<dbReference type="NCBIfam" id="TIGR01665">
    <property type="entry name" value="put_anti_recept"/>
    <property type="match status" value="1"/>
</dbReference>
<dbReference type="InterPro" id="IPR007119">
    <property type="entry name" value="Phage_tail_spike_N"/>
</dbReference>
<reference evidence="3 4" key="1">
    <citation type="submission" date="2016-08" db="EMBL/GenBank/DDBJ databases">
        <authorList>
            <person name="Seilhamer J.J."/>
        </authorList>
    </citation>
    <scope>NUCLEOTIDE SEQUENCE [LARGE SCALE GENOMIC DNA]</scope>
    <source>
        <strain evidence="3 4">SDA_GO95</strain>
    </source>
</reference>
<accession>A0A1G4EP24</accession>